<evidence type="ECO:0000313" key="2">
    <source>
        <dbReference type="Proteomes" id="UP000613177"/>
    </source>
</evidence>
<evidence type="ECO:0000313" key="1">
    <source>
        <dbReference type="EMBL" id="KAG2232727.1"/>
    </source>
</evidence>
<sequence>MDIASTTSLLMVPRLQQLNLIQVLPWGSKNFSKHLEKDTTYCCPYSTKDCSAYLKNNDVALFAIELFFIDKTYSFKYLRCITGGGLTIHGTKENYYAECANANGVSMAVPFQDYKEPYVE</sequence>
<accession>A0A8H7SP36</accession>
<organism evidence="1 2">
    <name type="scientific">Thamnidium elegans</name>
    <dbReference type="NCBI Taxonomy" id="101142"/>
    <lineage>
        <taxon>Eukaryota</taxon>
        <taxon>Fungi</taxon>
        <taxon>Fungi incertae sedis</taxon>
        <taxon>Mucoromycota</taxon>
        <taxon>Mucoromycotina</taxon>
        <taxon>Mucoromycetes</taxon>
        <taxon>Mucorales</taxon>
        <taxon>Mucorineae</taxon>
        <taxon>Mucoraceae</taxon>
        <taxon>Thamnidium</taxon>
    </lineage>
</organism>
<dbReference type="EMBL" id="JAEPRE010000101">
    <property type="protein sequence ID" value="KAG2232727.1"/>
    <property type="molecule type" value="Genomic_DNA"/>
</dbReference>
<protein>
    <submittedName>
        <fullName evidence="1">Uncharacterized protein</fullName>
    </submittedName>
</protein>
<comment type="caution">
    <text evidence="1">The sequence shown here is derived from an EMBL/GenBank/DDBJ whole genome shotgun (WGS) entry which is preliminary data.</text>
</comment>
<dbReference type="Proteomes" id="UP000613177">
    <property type="component" value="Unassembled WGS sequence"/>
</dbReference>
<keyword evidence="2" id="KW-1185">Reference proteome</keyword>
<dbReference type="AlphaFoldDB" id="A0A8H7SP36"/>
<reference evidence="1" key="1">
    <citation type="submission" date="2021-01" db="EMBL/GenBank/DDBJ databases">
        <title>Metabolic potential, ecology and presence of endohyphal bacteria is reflected in genomic diversity of Mucoromycotina.</title>
        <authorList>
            <person name="Muszewska A."/>
            <person name="Okrasinska A."/>
            <person name="Steczkiewicz K."/>
            <person name="Drgas O."/>
            <person name="Orlowska M."/>
            <person name="Perlinska-Lenart U."/>
            <person name="Aleksandrzak-Piekarczyk T."/>
            <person name="Szatraj K."/>
            <person name="Zielenkiewicz U."/>
            <person name="Pilsyk S."/>
            <person name="Malc E."/>
            <person name="Mieczkowski P."/>
            <person name="Kruszewska J.S."/>
            <person name="Biernat P."/>
            <person name="Pawlowska J."/>
        </authorList>
    </citation>
    <scope>NUCLEOTIDE SEQUENCE</scope>
    <source>
        <strain evidence="1">WA0000018081</strain>
    </source>
</reference>
<proteinExistence type="predicted"/>
<gene>
    <name evidence="1" type="ORF">INT48_009253</name>
</gene>
<name>A0A8H7SP36_9FUNG</name>